<dbReference type="AlphaFoldDB" id="A0A0B6ZVG3"/>
<dbReference type="Pfam" id="PF03223">
    <property type="entry name" value="V-ATPase_C"/>
    <property type="match status" value="1"/>
</dbReference>
<accession>A0A0B6ZVG3</accession>
<dbReference type="GO" id="GO:0046961">
    <property type="term" value="F:proton-transporting ATPase activity, rotational mechanism"/>
    <property type="evidence" value="ECO:0007669"/>
    <property type="project" value="InterPro"/>
</dbReference>
<name>A0A0B6ZVG3_9EUPU</name>
<dbReference type="InterPro" id="IPR036132">
    <property type="entry name" value="Vac_ATP_synth_c_sf"/>
</dbReference>
<comment type="similarity">
    <text evidence="1 5">Belongs to the V-ATPase C subunit family.</text>
</comment>
<protein>
    <recommendedName>
        <fullName evidence="5">V-type proton ATPase subunit C</fullName>
    </recommendedName>
</protein>
<dbReference type="PANTHER" id="PTHR10137:SF0">
    <property type="entry name" value="V-TYPE PROTON ATPASE SUBUNIT C"/>
    <property type="match status" value="1"/>
</dbReference>
<keyword evidence="4 5" id="KW-0406">Ion transport</keyword>
<dbReference type="FunFam" id="3.30.70.100:FF:000002">
    <property type="entry name" value="V-type proton ATPase subunit C"/>
    <property type="match status" value="1"/>
</dbReference>
<dbReference type="PANTHER" id="PTHR10137">
    <property type="entry name" value="V-TYPE PROTON ATPASE SUBUNIT C"/>
    <property type="match status" value="1"/>
</dbReference>
<gene>
    <name evidence="6" type="primary">ORF83170</name>
</gene>
<evidence type="ECO:0000313" key="6">
    <source>
        <dbReference type="EMBL" id="CEK72609.1"/>
    </source>
</evidence>
<dbReference type="GO" id="GO:0000221">
    <property type="term" value="C:vacuolar proton-transporting V-type ATPase, V1 domain"/>
    <property type="evidence" value="ECO:0007669"/>
    <property type="project" value="TreeGrafter"/>
</dbReference>
<dbReference type="Gene3D" id="1.20.1460.10">
    <property type="entry name" value="subunit c (vma5p) of the yeast v-atpase, domain 2"/>
    <property type="match status" value="1"/>
</dbReference>
<dbReference type="SUPFAM" id="SSF118203">
    <property type="entry name" value="Vacuolar ATP synthase subunit C"/>
    <property type="match status" value="1"/>
</dbReference>
<keyword evidence="2 5" id="KW-0813">Transport</keyword>
<dbReference type="CDD" id="cd14785">
    <property type="entry name" value="V-ATPase_C"/>
    <property type="match status" value="1"/>
</dbReference>
<evidence type="ECO:0000256" key="1">
    <source>
        <dbReference type="ARBA" id="ARBA00006138"/>
    </source>
</evidence>
<reference evidence="6" key="1">
    <citation type="submission" date="2014-12" db="EMBL/GenBank/DDBJ databases">
        <title>Insight into the proteome of Arion vulgaris.</title>
        <authorList>
            <person name="Aradska J."/>
            <person name="Bulat T."/>
            <person name="Smidak R."/>
            <person name="Sarate P."/>
            <person name="Gangsoo J."/>
            <person name="Sialana F."/>
            <person name="Bilban M."/>
            <person name="Lubec G."/>
        </authorList>
    </citation>
    <scope>NUCLEOTIDE SEQUENCE</scope>
    <source>
        <tissue evidence="6">Skin</tissue>
    </source>
</reference>
<dbReference type="EMBL" id="HACG01025744">
    <property type="protein sequence ID" value="CEK72609.1"/>
    <property type="molecule type" value="Transcribed_RNA"/>
</dbReference>
<comment type="function">
    <text evidence="5">Subunit of the V1 complex of vacuolar(H+)-ATPase (V-ATPase), a multisubunit enzyme composed of a peripheral complex (V1) that hydrolyzes ATP and a membrane integral complex (V0) that translocates protons. V-ATPase is responsible for acidifying and maintaining the pH of intracellular compartments and in some cell types, is targeted to the plasma membrane, where it is responsible for acidifying the extracellular environment. Subunit C is necessary for the assembly of the catalytic sector of the enzyme and is likely to have a specific function in its catalytic activity.</text>
</comment>
<evidence type="ECO:0000256" key="5">
    <source>
        <dbReference type="RuleBase" id="RU364010"/>
    </source>
</evidence>
<evidence type="ECO:0000256" key="2">
    <source>
        <dbReference type="ARBA" id="ARBA00022448"/>
    </source>
</evidence>
<dbReference type="GO" id="GO:0005765">
    <property type="term" value="C:lysosomal membrane"/>
    <property type="evidence" value="ECO:0007669"/>
    <property type="project" value="TreeGrafter"/>
</dbReference>
<dbReference type="InterPro" id="IPR004907">
    <property type="entry name" value="ATPase_V1-cplx_csu"/>
</dbReference>
<evidence type="ECO:0000256" key="4">
    <source>
        <dbReference type="ARBA" id="ARBA00023065"/>
    </source>
</evidence>
<sequence length="390" mass="44678">MSLLSEYWLISAPGEKTPQQTFDKLSQAAKSGNDKLAETYKFSIPDLKVGTLDILVALSDDLGKIDAYTESVVRKASSTLEDVLELSAKGNLTENLRVSGDTPPQIYLQKFSWDLAKYPVKQPLRAIADVISKDVSHIEEELKTRYNKYNALKGNLQQLERKATGSLLTRNIADLVKKEDFILDSEYLVTLVVIIPKILAEDWFKTYERLAEKVVPRSSKVVYDDPEHNLVTVTIFRTIQDEFKNKCRENKFMVRDFQYDENEIQAGKDELDKLSAEKKKKFGPLVKWLKINFGEAFVAWMHIKALRVFTESVLRYGLPVNFQAMLVRPIKKNHKRMKDVLNQLYGHLDSTALSGQQMSTMEIPGINLTASDYFPYVFYKVSLDMLEPVR</sequence>
<dbReference type="Gene3D" id="3.30.70.100">
    <property type="match status" value="1"/>
</dbReference>
<dbReference type="Gene3D" id="3.30.70.1180">
    <property type="entry name" value="Vacuolar atp synthase subunit c, domain 1"/>
    <property type="match status" value="1"/>
</dbReference>
<proteinExistence type="inferred from homology"/>
<comment type="subunit">
    <text evidence="5">V-ATPase is a heteromultimeric enzyme made up of two complexes: the ATP-hydrolytic V1 complex and the proton translocation V0 complex. The V1 complex consists of three catalytic AB heterodimers that form a heterohexamer, three peripheral stalks each consisting of EG heterodimers, one central rotor including subunits D and F, and the regulatory subunits C and H. The proton translocation complex V0 consists of the proton transport subunit a, a ring of proteolipid subunits c9c'', rotary subunit d, subunits e and f, and two accessory subunits.</text>
</comment>
<keyword evidence="3 5" id="KW-0375">Hydrogen ion transport</keyword>
<evidence type="ECO:0000256" key="3">
    <source>
        <dbReference type="ARBA" id="ARBA00022781"/>
    </source>
</evidence>
<organism evidence="6">
    <name type="scientific">Arion vulgaris</name>
    <dbReference type="NCBI Taxonomy" id="1028688"/>
    <lineage>
        <taxon>Eukaryota</taxon>
        <taxon>Metazoa</taxon>
        <taxon>Spiralia</taxon>
        <taxon>Lophotrochozoa</taxon>
        <taxon>Mollusca</taxon>
        <taxon>Gastropoda</taxon>
        <taxon>Heterobranchia</taxon>
        <taxon>Euthyneura</taxon>
        <taxon>Panpulmonata</taxon>
        <taxon>Eupulmonata</taxon>
        <taxon>Stylommatophora</taxon>
        <taxon>Helicina</taxon>
        <taxon>Arionoidea</taxon>
        <taxon>Arionidae</taxon>
        <taxon>Arion</taxon>
    </lineage>
</organism>